<accession>A0AAD7YM80</accession>
<feature type="region of interest" description="Disordered" evidence="1">
    <location>
        <begin position="763"/>
        <end position="828"/>
    </location>
</feature>
<feature type="region of interest" description="Disordered" evidence="1">
    <location>
        <begin position="477"/>
        <end position="513"/>
    </location>
</feature>
<feature type="compositionally biased region" description="Basic and acidic residues" evidence="1">
    <location>
        <begin position="298"/>
        <end position="322"/>
    </location>
</feature>
<feature type="compositionally biased region" description="Basic and acidic residues" evidence="1">
    <location>
        <begin position="257"/>
        <end position="269"/>
    </location>
</feature>
<feature type="region of interest" description="Disordered" evidence="1">
    <location>
        <begin position="648"/>
        <end position="681"/>
    </location>
</feature>
<feature type="compositionally biased region" description="Basic and acidic residues" evidence="1">
    <location>
        <begin position="672"/>
        <end position="681"/>
    </location>
</feature>
<reference evidence="2" key="1">
    <citation type="submission" date="2023-03" db="EMBL/GenBank/DDBJ databases">
        <title>Chromosome-level genomes of two armyworms, Mythimna separata and Mythimna loreyi, provide insights into the biosynthesis and reception of sex pheromones.</title>
        <authorList>
            <person name="Zhao H."/>
        </authorList>
    </citation>
    <scope>NUCLEOTIDE SEQUENCE</scope>
    <source>
        <strain evidence="2">BeijingLab</strain>
        <tissue evidence="2">Pupa</tissue>
    </source>
</reference>
<feature type="compositionally biased region" description="Basic and acidic residues" evidence="1">
    <location>
        <begin position="481"/>
        <end position="490"/>
    </location>
</feature>
<name>A0AAD7YM80_MYTSE</name>
<dbReference type="Proteomes" id="UP001231518">
    <property type="component" value="Chromosome 12"/>
</dbReference>
<evidence type="ECO:0000313" key="3">
    <source>
        <dbReference type="Proteomes" id="UP001231518"/>
    </source>
</evidence>
<feature type="compositionally biased region" description="Polar residues" evidence="1">
    <location>
        <begin position="272"/>
        <end position="284"/>
    </location>
</feature>
<feature type="compositionally biased region" description="Polar residues" evidence="1">
    <location>
        <begin position="796"/>
        <end position="818"/>
    </location>
</feature>
<comment type="caution">
    <text evidence="2">The sequence shown here is derived from an EMBL/GenBank/DDBJ whole genome shotgun (WGS) entry which is preliminary data.</text>
</comment>
<gene>
    <name evidence="2" type="ORF">PYW07_002116</name>
</gene>
<dbReference type="AlphaFoldDB" id="A0AAD7YM80"/>
<organism evidence="2 3">
    <name type="scientific">Mythimna separata</name>
    <name type="common">Oriental armyworm</name>
    <name type="synonym">Pseudaletia separata</name>
    <dbReference type="NCBI Taxonomy" id="271217"/>
    <lineage>
        <taxon>Eukaryota</taxon>
        <taxon>Metazoa</taxon>
        <taxon>Ecdysozoa</taxon>
        <taxon>Arthropoda</taxon>
        <taxon>Hexapoda</taxon>
        <taxon>Insecta</taxon>
        <taxon>Pterygota</taxon>
        <taxon>Neoptera</taxon>
        <taxon>Endopterygota</taxon>
        <taxon>Lepidoptera</taxon>
        <taxon>Glossata</taxon>
        <taxon>Ditrysia</taxon>
        <taxon>Noctuoidea</taxon>
        <taxon>Noctuidae</taxon>
        <taxon>Noctuinae</taxon>
        <taxon>Hadenini</taxon>
        <taxon>Mythimna</taxon>
    </lineage>
</organism>
<evidence type="ECO:0000313" key="2">
    <source>
        <dbReference type="EMBL" id="KAJ8721341.1"/>
    </source>
</evidence>
<keyword evidence="3" id="KW-1185">Reference proteome</keyword>
<feature type="region of interest" description="Disordered" evidence="1">
    <location>
        <begin position="187"/>
        <end position="327"/>
    </location>
</feature>
<feature type="compositionally biased region" description="Polar residues" evidence="1">
    <location>
        <begin position="501"/>
        <end position="512"/>
    </location>
</feature>
<evidence type="ECO:0000256" key="1">
    <source>
        <dbReference type="SAM" id="MobiDB-lite"/>
    </source>
</evidence>
<protein>
    <submittedName>
        <fullName evidence="2">Uncharacterized protein</fullName>
    </submittedName>
</protein>
<proteinExistence type="predicted"/>
<dbReference type="EMBL" id="JARGEI010000013">
    <property type="protein sequence ID" value="KAJ8721341.1"/>
    <property type="molecule type" value="Genomic_DNA"/>
</dbReference>
<sequence>MNNQQAVVDQVVQNLAFDVEAVPKNEAKQTKNGTPLNVKIKVRKKDEINIQDDVSSIADNTSRTIQRVRLVNSDQTIMTFDVFMEAEFEKKPPRKLRKHIFDMLKPGICLGAVDDDEQPYMPSTSYSANITEPTVATKSNGTLKQTFVLAKNVYQTYSTSTQPGVQRWLFGNCKRGGCLDPPFSEDKYSYKPSTRLGPEREDIEIEETKSDILSSSKKPITQHDEETQSNGKHSSIFDNGLFKKKRKSSDKSTNTKLPDKTDSIIDVHPGDSATNSISAHSNPIITYPPKPKSSPRTSTDKTVRSRGPSEDKPRNSFNDHSEPYFVPPKGVQRLKEKLALDPNDQPKHRSSDATDSKIPFSVPIPIPVSFSNDSSKRKLEVIPTNNDIIKKDSIPDQHIPDQKLSDQELQDAINIELPPQHVSPKKPVPVPILFPINYSDPNNTDTDEHSMLNDNIDNDIKLIHPKKSSEIKIMPSINKDTPFEGSKDMEQNLEPGLGENESLSNATPNLKDSNTEIDAMSENVLRTTHNFSDQEDAIPGKFLRTGGNISDQESDTDISVNLDMKRDSKGKLNTDEIRETTKQNDNANKAKINTEDMKPGAKEAEVTDEIIKPAEQNYIKEDTERDSEEEKVTDGIRKLVKQTDIKDKTPTPAYYSKDDIKPDSEGETVIEGTKEPSNQKEIKNEAVIPTKYIEGDIEPYSEGNKISLNRIVKPEKQSELIEDKGMKRDSKEDTITVEIEEPVKQKERQLRLASATIYVENSPDVFGMPDTHQNIGTPEKEEKNDSQRNLSKLPILQNNESLQNASKTSVNKTKTSDTPDFEYGDTDIGEKILSNPHYETDVWDGKEHVGETTKPNNDDKIDSYIEIEKIHTNGKLTNIIAAPVTIDNTEETSILGSIKEFYGEKKLVKSMAPSFKKFDGDKDAHSTMPKLKVQKRKWKEERIKYKRVMQQLTVF</sequence>
<feature type="compositionally biased region" description="Polar residues" evidence="1">
    <location>
        <begin position="228"/>
        <end position="237"/>
    </location>
</feature>